<dbReference type="OrthoDB" id="6692397at2759"/>
<keyword evidence="1" id="KW-0547">Nucleotide-binding</keyword>
<sequence length="523" mass="58713">MQRAASGIYCGPLRLLAWEVYEKLNSKDVPCELWTGQEVKEVEGSRHMSCTVEMADVSRTYDVAVVDECQLIGDKERGWAWTRVVLGLPAIEVHLCGSPAFVEIVQELAREIGDDVEVREYARLSPLKPQKKAVASWAEIEAGDCVVAFSRKKLFELKNEIEVATSPRMKCCIVYGGLPPEARREQARLFNEEGSGWNVMVATDAIGMGLNLAIGRVIFSALEKFDGKVDRRLSDAEIKQIAGRAGRFKGKFEMGLVAGRESRDVSVIARALRAEDEPIRAAGLKPSREQLMMFARANGLRVRETVEDYAAAREERRTNRAGRREGGQEEGAAYTEFTDLLKLFLQAASQLGSQAQDLYFLCDLTDMLGVARLVEEIPLNLRDRYTFCIAPVDTKQAELMAFLRFFARQYQHRKEVKLGMDILSERVPVTPLELKHLEEVHAVLDVYLWLGLRFGEDVFVEMDEAEEAAVRCSELIEEGLKTLKPKEFTLVKGGRGGRSKGGRMGSSRQRRAQADRRRGGRLT</sequence>
<dbReference type="SMART" id="SM00490">
    <property type="entry name" value="HELICc"/>
    <property type="match status" value="1"/>
</dbReference>
<name>A0A4D9D3P8_9STRA</name>
<dbReference type="PANTHER" id="PTHR12131:SF1">
    <property type="entry name" value="ATP-DEPENDENT RNA HELICASE SUPV3L1, MITOCHONDRIAL-RELATED"/>
    <property type="match status" value="1"/>
</dbReference>
<comment type="caution">
    <text evidence="7">The sequence shown here is derived from an EMBL/GenBank/DDBJ whole genome shotgun (WGS) entry which is preliminary data.</text>
</comment>
<keyword evidence="2" id="KW-0378">Hydrolase</keyword>
<evidence type="ECO:0000313" key="7">
    <source>
        <dbReference type="EMBL" id="TFJ84075.1"/>
    </source>
</evidence>
<dbReference type="PANTHER" id="PTHR12131">
    <property type="entry name" value="ATP-DEPENDENT RNA AND DNA HELICASE"/>
    <property type="match status" value="1"/>
</dbReference>
<dbReference type="Pfam" id="PF00271">
    <property type="entry name" value="Helicase_C"/>
    <property type="match status" value="1"/>
</dbReference>
<dbReference type="FunFam" id="3.40.50.300:FF:000957">
    <property type="entry name" value="ATP-dependent RNA helicase SUV3L, mitochondrial"/>
    <property type="match status" value="1"/>
</dbReference>
<proteinExistence type="predicted"/>
<evidence type="ECO:0000256" key="3">
    <source>
        <dbReference type="ARBA" id="ARBA00022806"/>
    </source>
</evidence>
<dbReference type="GO" id="GO:0045025">
    <property type="term" value="C:mitochondrial degradosome"/>
    <property type="evidence" value="ECO:0007669"/>
    <property type="project" value="TreeGrafter"/>
</dbReference>
<dbReference type="InterPro" id="IPR027417">
    <property type="entry name" value="P-loop_NTPase"/>
</dbReference>
<dbReference type="InterPro" id="IPR022192">
    <property type="entry name" value="SUV3_C"/>
</dbReference>
<keyword evidence="8" id="KW-1185">Reference proteome</keyword>
<keyword evidence="4" id="KW-0067">ATP-binding</keyword>
<dbReference type="Pfam" id="PF22527">
    <property type="entry name" value="DEXQc_Suv3"/>
    <property type="match status" value="1"/>
</dbReference>
<evidence type="ECO:0000313" key="8">
    <source>
        <dbReference type="Proteomes" id="UP000355283"/>
    </source>
</evidence>
<dbReference type="Gene3D" id="1.20.58.1080">
    <property type="match status" value="1"/>
</dbReference>
<keyword evidence="3" id="KW-0347">Helicase</keyword>
<feature type="region of interest" description="Disordered" evidence="5">
    <location>
        <begin position="491"/>
        <end position="523"/>
    </location>
</feature>
<organism evidence="7 8">
    <name type="scientific">Nannochloropsis salina CCMP1776</name>
    <dbReference type="NCBI Taxonomy" id="1027361"/>
    <lineage>
        <taxon>Eukaryota</taxon>
        <taxon>Sar</taxon>
        <taxon>Stramenopiles</taxon>
        <taxon>Ochrophyta</taxon>
        <taxon>Eustigmatophyceae</taxon>
        <taxon>Eustigmatales</taxon>
        <taxon>Monodopsidaceae</taxon>
        <taxon>Microchloropsis</taxon>
        <taxon>Microchloropsis salina</taxon>
    </lineage>
</organism>
<dbReference type="InterPro" id="IPR055206">
    <property type="entry name" value="DEXQc_SUV3"/>
</dbReference>
<evidence type="ECO:0000256" key="2">
    <source>
        <dbReference type="ARBA" id="ARBA00022801"/>
    </source>
</evidence>
<dbReference type="AlphaFoldDB" id="A0A4D9D3P8"/>
<dbReference type="GO" id="GO:0004386">
    <property type="term" value="F:helicase activity"/>
    <property type="evidence" value="ECO:0007669"/>
    <property type="project" value="UniProtKB-KW"/>
</dbReference>
<dbReference type="Gene3D" id="3.40.50.300">
    <property type="entry name" value="P-loop containing nucleotide triphosphate hydrolases"/>
    <property type="match status" value="2"/>
</dbReference>
<dbReference type="CDD" id="cd18805">
    <property type="entry name" value="SF2_C_suv3"/>
    <property type="match status" value="1"/>
</dbReference>
<dbReference type="InterPro" id="IPR041082">
    <property type="entry name" value="Suv3_C_1"/>
</dbReference>
<protein>
    <recommendedName>
        <fullName evidence="6">Helicase C-terminal domain-containing protein</fullName>
    </recommendedName>
</protein>
<dbReference type="GO" id="GO:0005524">
    <property type="term" value="F:ATP binding"/>
    <property type="evidence" value="ECO:0007669"/>
    <property type="project" value="UniProtKB-KW"/>
</dbReference>
<feature type="domain" description="Helicase C-terminal" evidence="6">
    <location>
        <begin position="130"/>
        <end position="292"/>
    </location>
</feature>
<dbReference type="Pfam" id="PF18147">
    <property type="entry name" value="Suv3_C_1"/>
    <property type="match status" value="1"/>
</dbReference>
<dbReference type="Proteomes" id="UP000355283">
    <property type="component" value="Unassembled WGS sequence"/>
</dbReference>
<dbReference type="SUPFAM" id="SSF52540">
    <property type="entry name" value="P-loop containing nucleoside triphosphate hydrolases"/>
    <property type="match status" value="2"/>
</dbReference>
<dbReference type="PROSITE" id="PS51194">
    <property type="entry name" value="HELICASE_CTER"/>
    <property type="match status" value="1"/>
</dbReference>
<dbReference type="Pfam" id="PF12513">
    <property type="entry name" value="SUV3_C"/>
    <property type="match status" value="1"/>
</dbReference>
<dbReference type="GO" id="GO:0016787">
    <property type="term" value="F:hydrolase activity"/>
    <property type="evidence" value="ECO:0007669"/>
    <property type="project" value="UniProtKB-KW"/>
</dbReference>
<dbReference type="InterPro" id="IPR050699">
    <property type="entry name" value="RNA-DNA_Helicase"/>
</dbReference>
<dbReference type="Gene3D" id="1.20.272.40">
    <property type="match status" value="1"/>
</dbReference>
<dbReference type="InterPro" id="IPR001650">
    <property type="entry name" value="Helicase_C-like"/>
</dbReference>
<evidence type="ECO:0000256" key="1">
    <source>
        <dbReference type="ARBA" id="ARBA00022741"/>
    </source>
</evidence>
<dbReference type="EMBL" id="SDOX01000020">
    <property type="protein sequence ID" value="TFJ84075.1"/>
    <property type="molecule type" value="Genomic_DNA"/>
</dbReference>
<evidence type="ECO:0000259" key="6">
    <source>
        <dbReference type="PROSITE" id="PS51194"/>
    </source>
</evidence>
<gene>
    <name evidence="7" type="ORF">NSK_004548</name>
</gene>
<evidence type="ECO:0000256" key="4">
    <source>
        <dbReference type="ARBA" id="ARBA00022840"/>
    </source>
</evidence>
<accession>A0A4D9D3P8</accession>
<evidence type="ECO:0000256" key="5">
    <source>
        <dbReference type="SAM" id="MobiDB-lite"/>
    </source>
</evidence>
<reference evidence="7 8" key="1">
    <citation type="submission" date="2019-01" db="EMBL/GenBank/DDBJ databases">
        <title>Nuclear Genome Assembly of the Microalgal Biofuel strain Nannochloropsis salina CCMP1776.</title>
        <authorList>
            <person name="Hovde B."/>
        </authorList>
    </citation>
    <scope>NUCLEOTIDE SEQUENCE [LARGE SCALE GENOMIC DNA]</scope>
    <source>
        <strain evidence="7 8">CCMP1776</strain>
    </source>
</reference>
<dbReference type="GO" id="GO:0000965">
    <property type="term" value="P:mitochondrial RNA 3'-end processing"/>
    <property type="evidence" value="ECO:0007669"/>
    <property type="project" value="TreeGrafter"/>
</dbReference>